<dbReference type="Proteomes" id="UP000321514">
    <property type="component" value="Unassembled WGS sequence"/>
</dbReference>
<sequence length="342" mass="35567">MAGIGYTVSIGSLRASNSSRRGQALVRSISSELTMDGVGGRCTVELVPSDAGLPAPGESATIALDPGDGSVTVFTGQVLEARAAADSAVVIGGDALTQLARIDASGAYEQMSAGAIVRDLLGLASAKAGTVEDGLTFPSYVLHRGPRALRHIQRLAEQCGFDVFTNAKGQVHFSAPRKGGADHTFVYRTQVLRTQLHQALPAIDGFEVWGEGAASSQGDSKAHWLVDDVAPIHGKAALGDKGQVRAGSVGKHSREVKDGAVRSGDSASAQAKGRVTALASRKLQGFLVVLGAPAVQPGDLIAVKDIPEGHPVEDLLSGQVLRVRTVRHQLDARTGFTTRMEL</sequence>
<dbReference type="STRING" id="1334629.MFUL124B02_23415"/>
<dbReference type="Proteomes" id="UP000183760">
    <property type="component" value="Unassembled WGS sequence"/>
</dbReference>
<dbReference type="EMBL" id="FOIB01000003">
    <property type="protein sequence ID" value="SET81999.1"/>
    <property type="molecule type" value="Genomic_DNA"/>
</dbReference>
<dbReference type="AlphaFoldDB" id="A0A511T8I0"/>
<protein>
    <submittedName>
        <fullName evidence="2">Uncharacterized protein</fullName>
    </submittedName>
</protein>
<reference evidence="3 4" key="1">
    <citation type="submission" date="2016-10" db="EMBL/GenBank/DDBJ databases">
        <authorList>
            <person name="Varghese N."/>
            <person name="Submissions S."/>
        </authorList>
    </citation>
    <scope>NUCLEOTIDE SEQUENCE [LARGE SCALE GENOMIC DNA]</scope>
    <source>
        <strain evidence="3 4">DSM 16525</strain>
    </source>
</reference>
<comment type="caution">
    <text evidence="2">The sequence shown here is derived from an EMBL/GenBank/DDBJ whole genome shotgun (WGS) entry which is preliminary data.</text>
</comment>
<accession>A0A511T8I0</accession>
<name>A0A511T8I0_MYXFU</name>
<evidence type="ECO:0000256" key="1">
    <source>
        <dbReference type="SAM" id="MobiDB-lite"/>
    </source>
</evidence>
<keyword evidence="4" id="KW-1185">Reference proteome</keyword>
<dbReference type="SUPFAM" id="SSF69279">
    <property type="entry name" value="Phage tail proteins"/>
    <property type="match status" value="1"/>
</dbReference>
<proteinExistence type="predicted"/>
<gene>
    <name evidence="2" type="ORF">MFU01_55020</name>
    <name evidence="3" type="ORF">SAMN05443572_103365</name>
</gene>
<dbReference type="RefSeq" id="WP_074952300.1">
    <property type="nucleotide sequence ID" value="NZ_BJXR01000039.1"/>
</dbReference>
<organism evidence="2 5">
    <name type="scientific">Myxococcus fulvus</name>
    <dbReference type="NCBI Taxonomy" id="33"/>
    <lineage>
        <taxon>Bacteria</taxon>
        <taxon>Pseudomonadati</taxon>
        <taxon>Myxococcota</taxon>
        <taxon>Myxococcia</taxon>
        <taxon>Myxococcales</taxon>
        <taxon>Cystobacterineae</taxon>
        <taxon>Myxococcaceae</taxon>
        <taxon>Myxococcus</taxon>
    </lineage>
</organism>
<evidence type="ECO:0000313" key="5">
    <source>
        <dbReference type="Proteomes" id="UP000321514"/>
    </source>
</evidence>
<feature type="region of interest" description="Disordered" evidence="1">
    <location>
        <begin position="241"/>
        <end position="268"/>
    </location>
</feature>
<evidence type="ECO:0000313" key="2">
    <source>
        <dbReference type="EMBL" id="GEN10465.1"/>
    </source>
</evidence>
<evidence type="ECO:0000313" key="4">
    <source>
        <dbReference type="Proteomes" id="UP000183760"/>
    </source>
</evidence>
<reference evidence="2 5" key="2">
    <citation type="submission" date="2019-07" db="EMBL/GenBank/DDBJ databases">
        <title>Whole genome shotgun sequence of Myxococcus fulvus NBRC 100333.</title>
        <authorList>
            <person name="Hosoyama A."/>
            <person name="Uohara A."/>
            <person name="Ohji S."/>
            <person name="Ichikawa N."/>
        </authorList>
    </citation>
    <scope>NUCLEOTIDE SEQUENCE [LARGE SCALE GENOMIC DNA]</scope>
    <source>
        <strain evidence="2 5">NBRC 100333</strain>
    </source>
</reference>
<dbReference type="EMBL" id="BJXR01000039">
    <property type="protein sequence ID" value="GEN10465.1"/>
    <property type="molecule type" value="Genomic_DNA"/>
</dbReference>
<dbReference type="OrthoDB" id="4821150at2"/>
<evidence type="ECO:0000313" key="3">
    <source>
        <dbReference type="EMBL" id="SET81999.1"/>
    </source>
</evidence>